<name>A0A366F7G5_9HYPH</name>
<keyword evidence="3" id="KW-1185">Reference proteome</keyword>
<sequence>MLRFGLLPVLAVVTLAGILPYGLYRLSRALGAPLTVAGAVALGLAYGAFKADNPWSGDGLAVNLRIMAVSAAVLGAYAGVSVAVARAIARRL</sequence>
<organism evidence="2 3">
    <name type="scientific">Roseiarcus fermentans</name>
    <dbReference type="NCBI Taxonomy" id="1473586"/>
    <lineage>
        <taxon>Bacteria</taxon>
        <taxon>Pseudomonadati</taxon>
        <taxon>Pseudomonadota</taxon>
        <taxon>Alphaproteobacteria</taxon>
        <taxon>Hyphomicrobiales</taxon>
        <taxon>Roseiarcaceae</taxon>
        <taxon>Roseiarcus</taxon>
    </lineage>
</organism>
<dbReference type="EMBL" id="QNRK01000021">
    <property type="protein sequence ID" value="RBP09699.1"/>
    <property type="molecule type" value="Genomic_DNA"/>
</dbReference>
<feature type="transmembrane region" description="Helical" evidence="1">
    <location>
        <begin position="69"/>
        <end position="89"/>
    </location>
</feature>
<accession>A0A366F7G5</accession>
<comment type="caution">
    <text evidence="2">The sequence shown here is derived from an EMBL/GenBank/DDBJ whole genome shotgun (WGS) entry which is preliminary data.</text>
</comment>
<dbReference type="Proteomes" id="UP000253529">
    <property type="component" value="Unassembled WGS sequence"/>
</dbReference>
<keyword evidence="1" id="KW-1133">Transmembrane helix</keyword>
<gene>
    <name evidence="2" type="ORF">DFR50_12144</name>
</gene>
<evidence type="ECO:0000313" key="3">
    <source>
        <dbReference type="Proteomes" id="UP000253529"/>
    </source>
</evidence>
<feature type="transmembrane region" description="Helical" evidence="1">
    <location>
        <begin position="6"/>
        <end position="23"/>
    </location>
</feature>
<dbReference type="AlphaFoldDB" id="A0A366F7G5"/>
<keyword evidence="1" id="KW-0812">Transmembrane</keyword>
<protein>
    <submittedName>
        <fullName evidence="2">Uncharacterized protein</fullName>
    </submittedName>
</protein>
<reference evidence="2 3" key="1">
    <citation type="submission" date="2018-06" db="EMBL/GenBank/DDBJ databases">
        <title>Genomic Encyclopedia of Type Strains, Phase IV (KMG-IV): sequencing the most valuable type-strain genomes for metagenomic binning, comparative biology and taxonomic classification.</title>
        <authorList>
            <person name="Goeker M."/>
        </authorList>
    </citation>
    <scope>NUCLEOTIDE SEQUENCE [LARGE SCALE GENOMIC DNA]</scope>
    <source>
        <strain evidence="2 3">DSM 24875</strain>
    </source>
</reference>
<feature type="transmembrane region" description="Helical" evidence="1">
    <location>
        <begin position="30"/>
        <end position="49"/>
    </location>
</feature>
<proteinExistence type="predicted"/>
<evidence type="ECO:0000313" key="2">
    <source>
        <dbReference type="EMBL" id="RBP09699.1"/>
    </source>
</evidence>
<keyword evidence="1" id="KW-0472">Membrane</keyword>
<evidence type="ECO:0000256" key="1">
    <source>
        <dbReference type="SAM" id="Phobius"/>
    </source>
</evidence>